<comment type="cofactor">
    <cofactor evidence="9">
        <name>Fe-coproporphyrin III</name>
        <dbReference type="ChEBI" id="CHEBI:68438"/>
    </cofactor>
</comment>
<comment type="caution">
    <text evidence="11">The sequence shown here is derived from an EMBL/GenBank/DDBJ whole genome shotgun (WGS) entry which is preliminary data.</text>
</comment>
<dbReference type="InterPro" id="IPR010644">
    <property type="entry name" value="ChdC/CLD"/>
</dbReference>
<evidence type="ECO:0000256" key="5">
    <source>
        <dbReference type="ARBA" id="ARBA00023444"/>
    </source>
</evidence>
<dbReference type="PANTHER" id="PTHR36843">
    <property type="entry name" value="HEME-DEPENDENT PEROXIDASE YWFI-RELATED"/>
    <property type="match status" value="1"/>
</dbReference>
<protein>
    <recommendedName>
        <fullName evidence="1">Coproheme decarboxylase</fullName>
        <ecNumber evidence="10">1.3.98.5</ecNumber>
    </recommendedName>
    <alternativeName>
        <fullName evidence="6">Coproheme III oxidative decarboxylase</fullName>
    </alternativeName>
    <alternativeName>
        <fullName evidence="7">Hydrogen peroxide-dependent heme synthase</fullName>
    </alternativeName>
</protein>
<organism evidence="11 12">
    <name type="scientific">Bacillus thermozeamaize</name>
    <dbReference type="NCBI Taxonomy" id="230954"/>
    <lineage>
        <taxon>Bacteria</taxon>
        <taxon>Bacillati</taxon>
        <taxon>Bacillota</taxon>
        <taxon>Bacilli</taxon>
        <taxon>Bacillales</taxon>
        <taxon>Bacillaceae</taxon>
        <taxon>Bacillus</taxon>
    </lineage>
</organism>
<dbReference type="GO" id="GO:0046872">
    <property type="term" value="F:metal ion binding"/>
    <property type="evidence" value="ECO:0007669"/>
    <property type="project" value="UniProtKB-KW"/>
</dbReference>
<gene>
    <name evidence="11" type="ORF">BAA01_15855</name>
</gene>
<dbReference type="Gene3D" id="3.30.70.1030">
    <property type="entry name" value="Apc35880, domain 1"/>
    <property type="match status" value="2"/>
</dbReference>
<reference evidence="12" key="1">
    <citation type="submission" date="2016-06" db="EMBL/GenBank/DDBJ databases">
        <authorList>
            <person name="Nascimento L."/>
            <person name="Pereira R.V."/>
            <person name="Martins L.F."/>
            <person name="Quaggio R.B."/>
            <person name="Silva A.M."/>
            <person name="Setubal J.C."/>
        </authorList>
    </citation>
    <scope>NUCLEOTIDE SEQUENCE [LARGE SCALE GENOMIC DNA]</scope>
</reference>
<dbReference type="PANTHER" id="PTHR36843:SF1">
    <property type="entry name" value="COPROHEME DECARBOXYLASE"/>
    <property type="match status" value="1"/>
</dbReference>
<accession>A0A1Y3PTG8</accession>
<dbReference type="Pfam" id="PF06778">
    <property type="entry name" value="Chlor_dismutase"/>
    <property type="match status" value="1"/>
</dbReference>
<proteinExistence type="predicted"/>
<comment type="pathway">
    <text evidence="5">Porphyrin-containing compound metabolism.</text>
</comment>
<evidence type="ECO:0000256" key="10">
    <source>
        <dbReference type="ARBA" id="ARBA00050019"/>
    </source>
</evidence>
<keyword evidence="2" id="KW-0349">Heme</keyword>
<evidence type="ECO:0000256" key="9">
    <source>
        <dbReference type="ARBA" id="ARBA00049935"/>
    </source>
</evidence>
<evidence type="ECO:0000256" key="1">
    <source>
        <dbReference type="ARBA" id="ARBA00014413"/>
    </source>
</evidence>
<dbReference type="InterPro" id="IPR011008">
    <property type="entry name" value="Dimeric_a/b-barrel"/>
</dbReference>
<sequence>MATHQDHQHHAPQDTGKNRKTIYTNHLVYRRNEHWFRLPEQQRQQAAEELQAVLDKYRDRITVRGIYSTVGFRNDSDVVFWILSEEVDVLQDFAVDVRGTAFGQGTVLQWAFPGLTRPPEFVGDHITSFQKGLPPRKYLCLYPFVRTPEWYLLPREERGKMLREHGMKGRDFPEVITNNVQGFGIGDYEWILAFESDEYEKFVDLVRHLRETEARRYTKLDTPFIIGTRKELLDVMRDFAPESIQ</sequence>
<dbReference type="GO" id="GO:0016491">
    <property type="term" value="F:oxidoreductase activity"/>
    <property type="evidence" value="ECO:0007669"/>
    <property type="project" value="InterPro"/>
</dbReference>
<keyword evidence="3" id="KW-0479">Metal-binding</keyword>
<dbReference type="Proteomes" id="UP000196475">
    <property type="component" value="Unassembled WGS sequence"/>
</dbReference>
<comment type="catalytic activity">
    <reaction evidence="8">
        <text>Fe-coproporphyrin III + 2 H2O2 + 2 H(+) = heme b + 2 CO2 + 4 H2O</text>
        <dbReference type="Rhea" id="RHEA:56516"/>
        <dbReference type="ChEBI" id="CHEBI:15377"/>
        <dbReference type="ChEBI" id="CHEBI:15378"/>
        <dbReference type="ChEBI" id="CHEBI:16240"/>
        <dbReference type="ChEBI" id="CHEBI:16526"/>
        <dbReference type="ChEBI" id="CHEBI:60344"/>
        <dbReference type="ChEBI" id="CHEBI:68438"/>
        <dbReference type="EC" id="1.3.98.5"/>
    </reaction>
    <physiologicalReaction direction="left-to-right" evidence="8">
        <dbReference type="Rhea" id="RHEA:56517"/>
    </physiologicalReaction>
</comment>
<evidence type="ECO:0000256" key="3">
    <source>
        <dbReference type="ARBA" id="ARBA00022723"/>
    </source>
</evidence>
<evidence type="ECO:0000256" key="8">
    <source>
        <dbReference type="ARBA" id="ARBA00049896"/>
    </source>
</evidence>
<evidence type="ECO:0000256" key="6">
    <source>
        <dbReference type="ARBA" id="ARBA00029882"/>
    </source>
</evidence>
<evidence type="ECO:0000256" key="7">
    <source>
        <dbReference type="ARBA" id="ARBA00030236"/>
    </source>
</evidence>
<evidence type="ECO:0000256" key="2">
    <source>
        <dbReference type="ARBA" id="ARBA00022617"/>
    </source>
</evidence>
<evidence type="ECO:0000256" key="4">
    <source>
        <dbReference type="ARBA" id="ARBA00023004"/>
    </source>
</evidence>
<dbReference type="SUPFAM" id="SSF54909">
    <property type="entry name" value="Dimeric alpha+beta barrel"/>
    <property type="match status" value="1"/>
</dbReference>
<evidence type="ECO:0000313" key="11">
    <source>
        <dbReference type="EMBL" id="OUM90324.1"/>
    </source>
</evidence>
<name>A0A1Y3PTG8_9BACI</name>
<evidence type="ECO:0000313" key="12">
    <source>
        <dbReference type="Proteomes" id="UP000196475"/>
    </source>
</evidence>
<dbReference type="EC" id="1.3.98.5" evidence="10"/>
<keyword evidence="4" id="KW-0408">Iron</keyword>
<dbReference type="AlphaFoldDB" id="A0A1Y3PTG8"/>
<dbReference type="GO" id="GO:0020037">
    <property type="term" value="F:heme binding"/>
    <property type="evidence" value="ECO:0007669"/>
    <property type="project" value="InterPro"/>
</dbReference>
<dbReference type="EMBL" id="LZRT01000019">
    <property type="protein sequence ID" value="OUM90324.1"/>
    <property type="molecule type" value="Genomic_DNA"/>
</dbReference>